<protein>
    <submittedName>
        <fullName evidence="1">Uncharacterized protein</fullName>
    </submittedName>
</protein>
<accession>A0AAD8L501</accession>
<organism evidence="1 2">
    <name type="scientific">Tagetes erecta</name>
    <name type="common">African marigold</name>
    <dbReference type="NCBI Taxonomy" id="13708"/>
    <lineage>
        <taxon>Eukaryota</taxon>
        <taxon>Viridiplantae</taxon>
        <taxon>Streptophyta</taxon>
        <taxon>Embryophyta</taxon>
        <taxon>Tracheophyta</taxon>
        <taxon>Spermatophyta</taxon>
        <taxon>Magnoliopsida</taxon>
        <taxon>eudicotyledons</taxon>
        <taxon>Gunneridae</taxon>
        <taxon>Pentapetalae</taxon>
        <taxon>asterids</taxon>
        <taxon>campanulids</taxon>
        <taxon>Asterales</taxon>
        <taxon>Asteraceae</taxon>
        <taxon>Asteroideae</taxon>
        <taxon>Heliantheae alliance</taxon>
        <taxon>Tageteae</taxon>
        <taxon>Tagetes</taxon>
    </lineage>
</organism>
<proteinExistence type="predicted"/>
<gene>
    <name evidence="1" type="ORF">QVD17_08905</name>
</gene>
<dbReference type="EMBL" id="JAUHHV010000002">
    <property type="protein sequence ID" value="KAK1432027.1"/>
    <property type="molecule type" value="Genomic_DNA"/>
</dbReference>
<keyword evidence="2" id="KW-1185">Reference proteome</keyword>
<name>A0AAD8L501_TARER</name>
<reference evidence="1" key="1">
    <citation type="journal article" date="2023" name="bioRxiv">
        <title>Improved chromosome-level genome assembly for marigold (Tagetes erecta).</title>
        <authorList>
            <person name="Jiang F."/>
            <person name="Yuan L."/>
            <person name="Wang S."/>
            <person name="Wang H."/>
            <person name="Xu D."/>
            <person name="Wang A."/>
            <person name="Fan W."/>
        </authorList>
    </citation>
    <scope>NUCLEOTIDE SEQUENCE</scope>
    <source>
        <strain evidence="1">WSJ</strain>
        <tissue evidence="1">Leaf</tissue>
    </source>
</reference>
<comment type="caution">
    <text evidence="1">The sequence shown here is derived from an EMBL/GenBank/DDBJ whole genome shotgun (WGS) entry which is preliminary data.</text>
</comment>
<dbReference type="Proteomes" id="UP001229421">
    <property type="component" value="Unassembled WGS sequence"/>
</dbReference>
<evidence type="ECO:0000313" key="2">
    <source>
        <dbReference type="Proteomes" id="UP001229421"/>
    </source>
</evidence>
<sequence>MDMHVHGGWVVFPDDISKMCVGVKLNFLYLKSFLVLGHDVVDCVFNGSLNSINLHFLGSFNYLPYERQMRISTASGAIRVLLNDITLSQIEKVDSEATIEALETGTLRDYLWISLGMIIARPGTLRSIVDLNGRLYEIMGQNRWWHQRRTRIPIVSNYGKRYGNKNYHNGGKEGEG</sequence>
<dbReference type="AlphaFoldDB" id="A0AAD8L501"/>
<evidence type="ECO:0000313" key="1">
    <source>
        <dbReference type="EMBL" id="KAK1432027.1"/>
    </source>
</evidence>